<comment type="caution">
    <text evidence="2">The sequence shown here is derived from an EMBL/GenBank/DDBJ whole genome shotgun (WGS) entry which is preliminary data.</text>
</comment>
<accession>A0A4Y2N1S3</accession>
<protein>
    <submittedName>
        <fullName evidence="2">Uncharacterized protein</fullName>
    </submittedName>
</protein>
<evidence type="ECO:0000256" key="1">
    <source>
        <dbReference type="SAM" id="Phobius"/>
    </source>
</evidence>
<gene>
    <name evidence="2" type="ORF">AVEN_58428_1</name>
</gene>
<reference evidence="2 3" key="1">
    <citation type="journal article" date="2019" name="Sci. Rep.">
        <title>Orb-weaving spider Araneus ventricosus genome elucidates the spidroin gene catalogue.</title>
        <authorList>
            <person name="Kono N."/>
            <person name="Nakamura H."/>
            <person name="Ohtoshi R."/>
            <person name="Moran D.A.P."/>
            <person name="Shinohara A."/>
            <person name="Yoshida Y."/>
            <person name="Fujiwara M."/>
            <person name="Mori M."/>
            <person name="Tomita M."/>
            <person name="Arakawa K."/>
        </authorList>
    </citation>
    <scope>NUCLEOTIDE SEQUENCE [LARGE SCALE GENOMIC DNA]</scope>
</reference>
<evidence type="ECO:0000313" key="2">
    <source>
        <dbReference type="EMBL" id="GBN32679.1"/>
    </source>
</evidence>
<keyword evidence="1" id="KW-0812">Transmembrane</keyword>
<dbReference type="EMBL" id="BGPR01008273">
    <property type="protein sequence ID" value="GBN32679.1"/>
    <property type="molecule type" value="Genomic_DNA"/>
</dbReference>
<feature type="transmembrane region" description="Helical" evidence="1">
    <location>
        <begin position="69"/>
        <end position="92"/>
    </location>
</feature>
<proteinExistence type="predicted"/>
<dbReference type="Proteomes" id="UP000499080">
    <property type="component" value="Unassembled WGS sequence"/>
</dbReference>
<dbReference type="AlphaFoldDB" id="A0A4Y2N1S3"/>
<keyword evidence="1" id="KW-0472">Membrane</keyword>
<keyword evidence="3" id="KW-1185">Reference proteome</keyword>
<sequence length="159" mass="18106">MGNFWTDLIILNCGQETMTSLQRSPLLQTSTPRSGEDVWPTTSDLACPRPPYPVLQVIPRSYFETGSNIFLVMMSVLKFMYLVDFLIMHSYLKVLKMHCKIKFILDWADSRPASTLLSTTPATSLLRGSQTLLKYCMKISETDHKTLAGFILFVDNIFL</sequence>
<organism evidence="2 3">
    <name type="scientific">Araneus ventricosus</name>
    <name type="common">Orbweaver spider</name>
    <name type="synonym">Epeira ventricosa</name>
    <dbReference type="NCBI Taxonomy" id="182803"/>
    <lineage>
        <taxon>Eukaryota</taxon>
        <taxon>Metazoa</taxon>
        <taxon>Ecdysozoa</taxon>
        <taxon>Arthropoda</taxon>
        <taxon>Chelicerata</taxon>
        <taxon>Arachnida</taxon>
        <taxon>Araneae</taxon>
        <taxon>Araneomorphae</taxon>
        <taxon>Entelegynae</taxon>
        <taxon>Araneoidea</taxon>
        <taxon>Araneidae</taxon>
        <taxon>Araneus</taxon>
    </lineage>
</organism>
<keyword evidence="1" id="KW-1133">Transmembrane helix</keyword>
<name>A0A4Y2N1S3_ARAVE</name>
<evidence type="ECO:0000313" key="3">
    <source>
        <dbReference type="Proteomes" id="UP000499080"/>
    </source>
</evidence>